<accession>A0A3D3TLZ8</accession>
<dbReference type="GO" id="GO:0004553">
    <property type="term" value="F:hydrolase activity, hydrolyzing O-glycosyl compounds"/>
    <property type="evidence" value="ECO:0007669"/>
    <property type="project" value="InterPro"/>
</dbReference>
<organism evidence="1 2">
    <name type="scientific">Mesotoga infera</name>
    <dbReference type="NCBI Taxonomy" id="1236046"/>
    <lineage>
        <taxon>Bacteria</taxon>
        <taxon>Thermotogati</taxon>
        <taxon>Thermotogota</taxon>
        <taxon>Thermotogae</taxon>
        <taxon>Kosmotogales</taxon>
        <taxon>Kosmotogaceae</taxon>
        <taxon>Mesotoga</taxon>
    </lineage>
</organism>
<comment type="caution">
    <text evidence="1">The sequence shown here is derived from an EMBL/GenBank/DDBJ whole genome shotgun (WGS) entry which is preliminary data.</text>
</comment>
<dbReference type="Pfam" id="PF00232">
    <property type="entry name" value="Glyco_hydro_1"/>
    <property type="match status" value="1"/>
</dbReference>
<evidence type="ECO:0000313" key="1">
    <source>
        <dbReference type="EMBL" id="HCO69382.1"/>
    </source>
</evidence>
<dbReference type="Gene3D" id="3.20.20.80">
    <property type="entry name" value="Glycosidases"/>
    <property type="match status" value="1"/>
</dbReference>
<proteinExistence type="predicted"/>
<gene>
    <name evidence="1" type="ORF">DIT26_02150</name>
</gene>
<name>A0A3D3TLZ8_9BACT</name>
<dbReference type="PROSITE" id="PS00653">
    <property type="entry name" value="GLYCOSYL_HYDROL_F1_2"/>
    <property type="match status" value="1"/>
</dbReference>
<dbReference type="SUPFAM" id="SSF51445">
    <property type="entry name" value="(Trans)glycosidases"/>
    <property type="match status" value="1"/>
</dbReference>
<sequence>MAAGFPDDFLWGVAAAGYQIEGADLEEGKGPSMWDVSERA</sequence>
<dbReference type="AlphaFoldDB" id="A0A3D3TLZ8"/>
<reference evidence="1 2" key="1">
    <citation type="journal article" date="2018" name="Nat. Biotechnol.">
        <title>A standardized bacterial taxonomy based on genome phylogeny substantially revises the tree of life.</title>
        <authorList>
            <person name="Parks D.H."/>
            <person name="Chuvochina M."/>
            <person name="Waite D.W."/>
            <person name="Rinke C."/>
            <person name="Skarshewski A."/>
            <person name="Chaumeil P.A."/>
            <person name="Hugenholtz P."/>
        </authorList>
    </citation>
    <scope>NUCLEOTIDE SEQUENCE [LARGE SCALE GENOMIC DNA]</scope>
    <source>
        <strain evidence="1">UBA9905</strain>
    </source>
</reference>
<dbReference type="Proteomes" id="UP000264215">
    <property type="component" value="Unassembled WGS sequence"/>
</dbReference>
<dbReference type="EMBL" id="DQBS01000054">
    <property type="protein sequence ID" value="HCO69382.1"/>
    <property type="molecule type" value="Genomic_DNA"/>
</dbReference>
<dbReference type="GO" id="GO:0005975">
    <property type="term" value="P:carbohydrate metabolic process"/>
    <property type="evidence" value="ECO:0007669"/>
    <property type="project" value="InterPro"/>
</dbReference>
<dbReference type="InterPro" id="IPR033132">
    <property type="entry name" value="GH_1_N_CS"/>
</dbReference>
<evidence type="ECO:0008006" key="3">
    <source>
        <dbReference type="Google" id="ProtNLM"/>
    </source>
</evidence>
<protein>
    <recommendedName>
        <fullName evidence="3">Beta-glucosidase/6-phospho-beta-glucosidase/beta-galactosidase</fullName>
    </recommendedName>
</protein>
<evidence type="ECO:0000313" key="2">
    <source>
        <dbReference type="Proteomes" id="UP000264215"/>
    </source>
</evidence>
<dbReference type="InterPro" id="IPR017853">
    <property type="entry name" value="GH"/>
</dbReference>
<dbReference type="InterPro" id="IPR001360">
    <property type="entry name" value="Glyco_hydro_1"/>
</dbReference>